<feature type="transmembrane region" description="Helical" evidence="1">
    <location>
        <begin position="47"/>
        <end position="69"/>
    </location>
</feature>
<name>A0A3B0CK22_9BACL</name>
<keyword evidence="1" id="KW-0472">Membrane</keyword>
<reference evidence="4 5" key="1">
    <citation type="journal article" date="2007" name="Int. J. Syst. Evol. Microbiol.">
        <title>Paenibacillus ginsengarvi sp. nov., isolated from soil from ginseng cultivation.</title>
        <authorList>
            <person name="Yoon M.H."/>
            <person name="Ten L.N."/>
            <person name="Im W.T."/>
        </authorList>
    </citation>
    <scope>NUCLEOTIDE SEQUENCE [LARGE SCALE GENOMIC DNA]</scope>
    <source>
        <strain evidence="4 5">KCTC 13059</strain>
    </source>
</reference>
<dbReference type="Pfam" id="PF13786">
    <property type="entry name" value="DUF4179"/>
    <property type="match status" value="1"/>
</dbReference>
<comment type="caution">
    <text evidence="4">The sequence shown here is derived from an EMBL/GenBank/DDBJ whole genome shotgun (WGS) entry which is preliminary data.</text>
</comment>
<organism evidence="4 5">
    <name type="scientific">Paenibacillus ginsengarvi</name>
    <dbReference type="NCBI Taxonomy" id="400777"/>
    <lineage>
        <taxon>Bacteria</taxon>
        <taxon>Bacillati</taxon>
        <taxon>Bacillota</taxon>
        <taxon>Bacilli</taxon>
        <taxon>Bacillales</taxon>
        <taxon>Paenibacillaceae</taxon>
        <taxon>Paenibacillus</taxon>
    </lineage>
</organism>
<dbReference type="InterPro" id="IPR025436">
    <property type="entry name" value="DUF4179"/>
</dbReference>
<keyword evidence="5" id="KW-1185">Reference proteome</keyword>
<proteinExistence type="predicted"/>
<evidence type="ECO:0000313" key="5">
    <source>
        <dbReference type="Proteomes" id="UP000282311"/>
    </source>
</evidence>
<dbReference type="AlphaFoldDB" id="A0A3B0CK22"/>
<dbReference type="EMBL" id="RBAH01000003">
    <property type="protein sequence ID" value="RKN85753.1"/>
    <property type="molecule type" value="Genomic_DNA"/>
</dbReference>
<sequence>MDDMHKVEASLVPPGDIRIPEQAESYIRAGIAEGRTRRRRDRRLRAIARLAAYGAAAFLVLLIGLIGAIRLSPVLASGLSHIPLLQQLVEKVRADRSIQLAAQHDYVQHTSARAELDGIELTIDGIIADEWRVVLFYTVRFDETKYVDAQLGGFEFYDAQEERLTLDKRLPLIGRRTEAVWPPGADLMREGSTIQGKSEYRFHTPQRLPARIKLKAGMSAEPVQLGRSIPLLGEWIVELPVDQDKFYGERAVLPIEQTVTVGGQRIHFRQATLYPTVVQLDFEYDSANEKQIFGIDDWRLLDDTGQEWAQVKMDRFAPEYVSDEQTIYFESMYFETPRALTLSASRIRALEKQQRQISVDLTDKTLLRSPTDRLRLDAVDIVTSRFWPDAYELTFTMDKPDLPNNNAERPIILWPDRDAAGNRILWSGGQSGTHDGISRFVMKTKDTNLVSPLTFTIVDYGYDKIVEPFEVAIPLEGIGDR</sequence>
<dbReference type="RefSeq" id="WP_120746122.1">
    <property type="nucleotide sequence ID" value="NZ_RBAH01000003.1"/>
</dbReference>
<dbReference type="Gene3D" id="2.60.40.1630">
    <property type="entry name" value="bacillus anthracis domain"/>
    <property type="match status" value="1"/>
</dbReference>
<accession>A0A3B0CK22</accession>
<dbReference type="Pfam" id="PF18705">
    <property type="entry name" value="DUF5643"/>
    <property type="match status" value="1"/>
</dbReference>
<gene>
    <name evidence="4" type="ORF">D7M11_05270</name>
</gene>
<evidence type="ECO:0000259" key="3">
    <source>
        <dbReference type="Pfam" id="PF18705"/>
    </source>
</evidence>
<dbReference type="Proteomes" id="UP000282311">
    <property type="component" value="Unassembled WGS sequence"/>
</dbReference>
<evidence type="ECO:0000259" key="2">
    <source>
        <dbReference type="Pfam" id="PF13786"/>
    </source>
</evidence>
<keyword evidence="1" id="KW-1133">Transmembrane helix</keyword>
<dbReference type="InterPro" id="IPR040680">
    <property type="entry name" value="DUF5643"/>
</dbReference>
<feature type="domain" description="DUF5643" evidence="3">
    <location>
        <begin position="252"/>
        <end position="357"/>
    </location>
</feature>
<evidence type="ECO:0000313" key="4">
    <source>
        <dbReference type="EMBL" id="RKN85753.1"/>
    </source>
</evidence>
<feature type="domain" description="DUF4179" evidence="2">
    <location>
        <begin position="51"/>
        <end position="140"/>
    </location>
</feature>
<dbReference type="OrthoDB" id="2725974at2"/>
<keyword evidence="1" id="KW-0812">Transmembrane</keyword>
<evidence type="ECO:0000256" key="1">
    <source>
        <dbReference type="SAM" id="Phobius"/>
    </source>
</evidence>
<protein>
    <submittedName>
        <fullName evidence="4">DUF4179 domain-containing protein</fullName>
    </submittedName>
</protein>